<dbReference type="Gene3D" id="3.40.50.2000">
    <property type="entry name" value="Glycogen Phosphorylase B"/>
    <property type="match status" value="1"/>
</dbReference>
<name>A0ABW5RJ11_9MICO</name>
<protein>
    <submittedName>
        <fullName evidence="3">Glycosyltransferase</fullName>
        <ecNumber evidence="3">2.4.-.-</ecNumber>
    </submittedName>
</protein>
<keyword evidence="4" id="KW-1185">Reference proteome</keyword>
<dbReference type="PANTHER" id="PTHR46401">
    <property type="entry name" value="GLYCOSYLTRANSFERASE WBBK-RELATED"/>
    <property type="match status" value="1"/>
</dbReference>
<evidence type="ECO:0000256" key="1">
    <source>
        <dbReference type="ARBA" id="ARBA00022679"/>
    </source>
</evidence>
<keyword evidence="3" id="KW-0328">Glycosyltransferase</keyword>
<dbReference type="GO" id="GO:0016757">
    <property type="term" value="F:glycosyltransferase activity"/>
    <property type="evidence" value="ECO:0007669"/>
    <property type="project" value="UniProtKB-KW"/>
</dbReference>
<dbReference type="EMBL" id="JBHUNF010000002">
    <property type="protein sequence ID" value="MFD2674571.1"/>
    <property type="molecule type" value="Genomic_DNA"/>
</dbReference>
<keyword evidence="1 3" id="KW-0808">Transferase</keyword>
<feature type="domain" description="Glycosyl transferase family 1" evidence="2">
    <location>
        <begin position="59"/>
        <end position="152"/>
    </location>
</feature>
<proteinExistence type="predicted"/>
<evidence type="ECO:0000313" key="3">
    <source>
        <dbReference type="EMBL" id="MFD2674571.1"/>
    </source>
</evidence>
<dbReference type="Pfam" id="PF00534">
    <property type="entry name" value="Glycos_transf_1"/>
    <property type="match status" value="1"/>
</dbReference>
<dbReference type="SUPFAM" id="SSF53756">
    <property type="entry name" value="UDP-Glycosyltransferase/glycogen phosphorylase"/>
    <property type="match status" value="1"/>
</dbReference>
<dbReference type="EC" id="2.4.-.-" evidence="3"/>
<gene>
    <name evidence="3" type="ORF">ACFSUQ_04560</name>
</gene>
<dbReference type="Proteomes" id="UP001597453">
    <property type="component" value="Unassembled WGS sequence"/>
</dbReference>
<organism evidence="3 4">
    <name type="scientific">Gulosibacter bifidus</name>
    <dbReference type="NCBI Taxonomy" id="272239"/>
    <lineage>
        <taxon>Bacteria</taxon>
        <taxon>Bacillati</taxon>
        <taxon>Actinomycetota</taxon>
        <taxon>Actinomycetes</taxon>
        <taxon>Micrococcales</taxon>
        <taxon>Microbacteriaceae</taxon>
        <taxon>Gulosibacter</taxon>
    </lineage>
</organism>
<dbReference type="PANTHER" id="PTHR46401:SF2">
    <property type="entry name" value="GLYCOSYLTRANSFERASE WBBK-RELATED"/>
    <property type="match status" value="1"/>
</dbReference>
<comment type="caution">
    <text evidence="3">The sequence shown here is derived from an EMBL/GenBank/DDBJ whole genome shotgun (WGS) entry which is preliminary data.</text>
</comment>
<sequence>MRIPVALVLRSTASLFGVCVRTDLVDLYHWPFGLQDGGFVRLGQGARDESGRYTFPRCICWLGCEPLDELRVLLGGSEAVVYASIAEGFGLPVLEAMASGAAVVSTRLSALPEVGGDAVRYVEPNAASIAGALQELLANDQLRADYARAGAERAAGFTWAACAATHLEAYRVALAG</sequence>
<accession>A0ABW5RJ11</accession>
<dbReference type="RefSeq" id="WP_390280095.1">
    <property type="nucleotide sequence ID" value="NZ_JBHUNF010000002.1"/>
</dbReference>
<evidence type="ECO:0000259" key="2">
    <source>
        <dbReference type="Pfam" id="PF00534"/>
    </source>
</evidence>
<dbReference type="InterPro" id="IPR001296">
    <property type="entry name" value="Glyco_trans_1"/>
</dbReference>
<reference evidence="4" key="1">
    <citation type="journal article" date="2019" name="Int. J. Syst. Evol. Microbiol.">
        <title>The Global Catalogue of Microorganisms (GCM) 10K type strain sequencing project: providing services to taxonomists for standard genome sequencing and annotation.</title>
        <authorList>
            <consortium name="The Broad Institute Genomics Platform"/>
            <consortium name="The Broad Institute Genome Sequencing Center for Infectious Disease"/>
            <person name="Wu L."/>
            <person name="Ma J."/>
        </authorList>
    </citation>
    <scope>NUCLEOTIDE SEQUENCE [LARGE SCALE GENOMIC DNA]</scope>
    <source>
        <strain evidence="4">TISTR 1511</strain>
    </source>
</reference>
<evidence type="ECO:0000313" key="4">
    <source>
        <dbReference type="Proteomes" id="UP001597453"/>
    </source>
</evidence>